<feature type="transmembrane region" description="Helical" evidence="1">
    <location>
        <begin position="266"/>
        <end position="284"/>
    </location>
</feature>
<feature type="chain" id="PRO_5001529654" description="Protein BIG1" evidence="2">
    <location>
        <begin position="22"/>
        <end position="316"/>
    </location>
</feature>
<comment type="caution">
    <text evidence="3">The sequence shown here is derived from an EMBL/GenBank/DDBJ whole genome shotgun (WGS) entry which is preliminary data.</text>
</comment>
<sequence length="316" mass="36228">MDQRRSMLLALLVSLFSLTVSNEERSFSRHVPLILWSPTSVFMKQSRYVATRLDDHEVISVFKNLMRYPSERASEPLGSFSDNDSEILCLFLFPRLYTDELSSFRDMQKASSSVEDFVQQAKSSIVAPYTIRSKSIIKLLAEHNAVTLSIDEVNDFLETDEAKAMSSNNKRDFLLVKIPEGMTRIEADSLIKSTADSITKFTENRVDFALTSDHSTDYNREGSQLPWQSRRLDQPARLQCESGYILGGSYDKPFCFSRYVHMTPEILAGILIGFFFVLLLYVGIEIKLRKQSVSEIVIQFRVQNERRRVENGKDRG</sequence>
<reference evidence="3 4" key="1">
    <citation type="submission" date="2012-05" db="EMBL/GenBank/DDBJ databases">
        <title>Recombination and specialization in a pathogen metapopulation.</title>
        <authorList>
            <person name="Gardiner A."/>
            <person name="Kemen E."/>
            <person name="Schultz-Larsen T."/>
            <person name="MacLean D."/>
            <person name="Van Oosterhout C."/>
            <person name="Jones J.D.G."/>
        </authorList>
    </citation>
    <scope>NUCLEOTIDE SEQUENCE [LARGE SCALE GENOMIC DNA]</scope>
    <source>
        <strain evidence="3 4">Ac Nc2</strain>
    </source>
</reference>
<evidence type="ECO:0000313" key="4">
    <source>
        <dbReference type="Proteomes" id="UP000053237"/>
    </source>
</evidence>
<dbReference type="AlphaFoldDB" id="A0A024GT05"/>
<accession>A0A024GT05</accession>
<dbReference type="OrthoDB" id="64747at2759"/>
<gene>
    <name evidence="3" type="ORF">BN9_110910</name>
</gene>
<feature type="signal peptide" evidence="2">
    <location>
        <begin position="1"/>
        <end position="21"/>
    </location>
</feature>
<evidence type="ECO:0008006" key="5">
    <source>
        <dbReference type="Google" id="ProtNLM"/>
    </source>
</evidence>
<dbReference type="Proteomes" id="UP000053237">
    <property type="component" value="Unassembled WGS sequence"/>
</dbReference>
<protein>
    <recommendedName>
        <fullName evidence="5">Protein BIG1</fullName>
    </recommendedName>
</protein>
<keyword evidence="2" id="KW-0732">Signal</keyword>
<proteinExistence type="predicted"/>
<keyword evidence="1" id="KW-0812">Transmembrane</keyword>
<keyword evidence="1" id="KW-0472">Membrane</keyword>
<dbReference type="InParanoid" id="A0A024GT05"/>
<evidence type="ECO:0000256" key="1">
    <source>
        <dbReference type="SAM" id="Phobius"/>
    </source>
</evidence>
<evidence type="ECO:0000313" key="3">
    <source>
        <dbReference type="EMBL" id="CCI49716.1"/>
    </source>
</evidence>
<evidence type="ECO:0000256" key="2">
    <source>
        <dbReference type="SAM" id="SignalP"/>
    </source>
</evidence>
<dbReference type="EMBL" id="CAIX01000331">
    <property type="protein sequence ID" value="CCI49716.1"/>
    <property type="molecule type" value="Genomic_DNA"/>
</dbReference>
<keyword evidence="1" id="KW-1133">Transmembrane helix</keyword>
<name>A0A024GT05_9STRA</name>
<keyword evidence="4" id="KW-1185">Reference proteome</keyword>
<organism evidence="3 4">
    <name type="scientific">Albugo candida</name>
    <dbReference type="NCBI Taxonomy" id="65357"/>
    <lineage>
        <taxon>Eukaryota</taxon>
        <taxon>Sar</taxon>
        <taxon>Stramenopiles</taxon>
        <taxon>Oomycota</taxon>
        <taxon>Peronosporomycetes</taxon>
        <taxon>Albuginales</taxon>
        <taxon>Albuginaceae</taxon>
        <taxon>Albugo</taxon>
    </lineage>
</organism>